<dbReference type="RefSeq" id="WP_021866782.1">
    <property type="nucleotide sequence ID" value="NZ_JACOPD010000005.1"/>
</dbReference>
<name>A0ABR7G1M2_9FIRM</name>
<gene>
    <name evidence="2" type="ORF">H8S01_08225</name>
</gene>
<proteinExistence type="predicted"/>
<evidence type="ECO:0000256" key="1">
    <source>
        <dbReference type="SAM" id="Phobius"/>
    </source>
</evidence>
<keyword evidence="3" id="KW-1185">Reference proteome</keyword>
<protein>
    <submittedName>
        <fullName evidence="2">Zf-HC2 domain-containing protein</fullName>
    </submittedName>
</protein>
<keyword evidence="1" id="KW-0812">Transmembrane</keyword>
<organism evidence="2 3">
    <name type="scientific">Lachnospira hominis</name>
    <name type="common">ex Liu et al. 2021</name>
    <dbReference type="NCBI Taxonomy" id="2763051"/>
    <lineage>
        <taxon>Bacteria</taxon>
        <taxon>Bacillati</taxon>
        <taxon>Bacillota</taxon>
        <taxon>Clostridia</taxon>
        <taxon>Lachnospirales</taxon>
        <taxon>Lachnospiraceae</taxon>
        <taxon>Lachnospira</taxon>
    </lineage>
</organism>
<reference evidence="2 3" key="1">
    <citation type="submission" date="2020-08" db="EMBL/GenBank/DDBJ databases">
        <title>Genome public.</title>
        <authorList>
            <person name="Liu C."/>
            <person name="Sun Q."/>
        </authorList>
    </citation>
    <scope>NUCLEOTIDE SEQUENCE [LARGE SCALE GENOMIC DNA]</scope>
    <source>
        <strain evidence="2 3">NSJ-43</strain>
    </source>
</reference>
<accession>A0ABR7G1M2</accession>
<keyword evidence="1" id="KW-1133">Transmembrane helix</keyword>
<evidence type="ECO:0000313" key="3">
    <source>
        <dbReference type="Proteomes" id="UP000628463"/>
    </source>
</evidence>
<dbReference type="EMBL" id="JACOPD010000005">
    <property type="protein sequence ID" value="MBC5680943.1"/>
    <property type="molecule type" value="Genomic_DNA"/>
</dbReference>
<feature type="transmembrane region" description="Helical" evidence="1">
    <location>
        <begin position="96"/>
        <end position="120"/>
    </location>
</feature>
<keyword evidence="1" id="KW-0472">Membrane</keyword>
<sequence length="121" mass="14295">MIDCKKIQKMIVPFSKGELTLKAEEMFVKHLEQCQDCREEFEIYYIVEYGLNEAATKELSEKYKKYLHDYDFSGLVEEKLKDSENKIAEVKKFNHLLHMCLLFVNACMIMTVLIIAVIIYL</sequence>
<evidence type="ECO:0000313" key="2">
    <source>
        <dbReference type="EMBL" id="MBC5680943.1"/>
    </source>
</evidence>
<comment type="caution">
    <text evidence="2">The sequence shown here is derived from an EMBL/GenBank/DDBJ whole genome shotgun (WGS) entry which is preliminary data.</text>
</comment>
<dbReference type="Proteomes" id="UP000628463">
    <property type="component" value="Unassembled WGS sequence"/>
</dbReference>